<dbReference type="GO" id="GO:0042910">
    <property type="term" value="F:xenobiotic transmembrane transporter activity"/>
    <property type="evidence" value="ECO:0007669"/>
    <property type="project" value="TreeGrafter"/>
</dbReference>
<reference evidence="2 3" key="1">
    <citation type="submission" date="2018-06" db="EMBL/GenBank/DDBJ databases">
        <title>Genomic Encyclopedia of Type Strains, Phase IV (KMG-IV): sequencing the most valuable type-strain genomes for metagenomic binning, comparative biology and taxonomic classification.</title>
        <authorList>
            <person name="Goeker M."/>
        </authorList>
    </citation>
    <scope>NUCLEOTIDE SEQUENCE [LARGE SCALE GENOMIC DNA]</scope>
    <source>
        <strain evidence="2 3">DSM 25619</strain>
    </source>
</reference>
<keyword evidence="3" id="KW-1185">Reference proteome</keyword>
<accession>A0A366DQH1</accession>
<feature type="transmembrane region" description="Helical" evidence="1">
    <location>
        <begin position="893"/>
        <end position="916"/>
    </location>
</feature>
<dbReference type="AlphaFoldDB" id="A0A366DQH1"/>
<organism evidence="2 3">
    <name type="scientific">Pseudochrobactrum asaccharolyticum</name>
    <dbReference type="NCBI Taxonomy" id="354351"/>
    <lineage>
        <taxon>Bacteria</taxon>
        <taxon>Pseudomonadati</taxon>
        <taxon>Pseudomonadota</taxon>
        <taxon>Alphaproteobacteria</taxon>
        <taxon>Hyphomicrobiales</taxon>
        <taxon>Brucellaceae</taxon>
        <taxon>Pseudochrobactrum</taxon>
    </lineage>
</organism>
<dbReference type="EMBL" id="QNRH01000007">
    <property type="protein sequence ID" value="RBO92145.1"/>
    <property type="molecule type" value="Genomic_DNA"/>
</dbReference>
<dbReference type="PANTHER" id="PTHR32063">
    <property type="match status" value="1"/>
</dbReference>
<dbReference type="Pfam" id="PF00873">
    <property type="entry name" value="ACR_tran"/>
    <property type="match status" value="1"/>
</dbReference>
<proteinExistence type="predicted"/>
<protein>
    <submittedName>
        <fullName evidence="2">HAE1 family hydrophobic/amphiphilic exporter-1</fullName>
    </submittedName>
</protein>
<dbReference type="OrthoDB" id="9806532at2"/>
<dbReference type="Gene3D" id="3.30.70.1440">
    <property type="entry name" value="Multidrug efflux transporter AcrB pore domain"/>
    <property type="match status" value="1"/>
</dbReference>
<feature type="transmembrane region" description="Helical" evidence="1">
    <location>
        <begin position="12"/>
        <end position="31"/>
    </location>
</feature>
<name>A0A366DQH1_9HYPH</name>
<evidence type="ECO:0000313" key="2">
    <source>
        <dbReference type="EMBL" id="RBO92145.1"/>
    </source>
</evidence>
<feature type="transmembrane region" description="Helical" evidence="1">
    <location>
        <begin position="937"/>
        <end position="956"/>
    </location>
</feature>
<dbReference type="Gene3D" id="3.30.2090.10">
    <property type="entry name" value="Multidrug efflux transporter AcrB TolC docking domain, DN and DC subdomains"/>
    <property type="match status" value="2"/>
</dbReference>
<keyword evidence="1" id="KW-0812">Transmembrane</keyword>
<evidence type="ECO:0000256" key="1">
    <source>
        <dbReference type="SAM" id="Phobius"/>
    </source>
</evidence>
<feature type="transmembrane region" description="Helical" evidence="1">
    <location>
        <begin position="839"/>
        <end position="858"/>
    </location>
</feature>
<feature type="transmembrane region" description="Helical" evidence="1">
    <location>
        <begin position="430"/>
        <end position="457"/>
    </location>
</feature>
<dbReference type="SUPFAM" id="SSF82693">
    <property type="entry name" value="Multidrug efflux transporter AcrB pore domain, PN1, PN2, PC1 and PC2 subdomains"/>
    <property type="match status" value="3"/>
</dbReference>
<feature type="transmembrane region" description="Helical" evidence="1">
    <location>
        <begin position="865"/>
        <end position="887"/>
    </location>
</feature>
<dbReference type="Gene3D" id="3.30.70.1430">
    <property type="entry name" value="Multidrug efflux transporter AcrB pore domain"/>
    <property type="match status" value="2"/>
</dbReference>
<comment type="caution">
    <text evidence="2">The sequence shown here is derived from an EMBL/GenBank/DDBJ whole genome shotgun (WGS) entry which is preliminary data.</text>
</comment>
<feature type="transmembrane region" description="Helical" evidence="1">
    <location>
        <begin position="334"/>
        <end position="353"/>
    </location>
</feature>
<dbReference type="SUPFAM" id="SSF82714">
    <property type="entry name" value="Multidrug efflux transporter AcrB TolC docking domain, DN and DC subdomains"/>
    <property type="match status" value="2"/>
</dbReference>
<feature type="transmembrane region" description="Helical" evidence="1">
    <location>
        <begin position="463"/>
        <end position="490"/>
    </location>
</feature>
<dbReference type="PANTHER" id="PTHR32063:SF77">
    <property type="entry name" value="ACR FAMILY TRANSPORT PROTEIN"/>
    <property type="match status" value="1"/>
</dbReference>
<feature type="transmembrane region" description="Helical" evidence="1">
    <location>
        <begin position="968"/>
        <end position="994"/>
    </location>
</feature>
<dbReference type="GO" id="GO:0005886">
    <property type="term" value="C:plasma membrane"/>
    <property type="evidence" value="ECO:0007669"/>
    <property type="project" value="TreeGrafter"/>
</dbReference>
<keyword evidence="1" id="KW-1133">Transmembrane helix</keyword>
<dbReference type="InterPro" id="IPR027463">
    <property type="entry name" value="AcrB_DN_DC_subdom"/>
</dbReference>
<feature type="transmembrane region" description="Helical" evidence="1">
    <location>
        <begin position="386"/>
        <end position="409"/>
    </location>
</feature>
<dbReference type="Gene3D" id="1.20.1640.10">
    <property type="entry name" value="Multidrug efflux transporter AcrB transmembrane domain"/>
    <property type="match status" value="2"/>
</dbReference>
<sequence length="1036" mass="111723">MTSNISAWAIRKPVPVLVLFIVMTLTGWMAFSKLPINANPNVSFPVVNVTVTQASAAPSEMETQITRRIEGAVSGIAGVKHIRSTLADGTSNTVIEFRIGIDPDRATNDVREAVAQIRSDLPQTIQEPVVTRIDVEGGAILYYMISAPQKSDMDMSWFVDDTISRELLTVTGVQKVQRLGGVSREIRIALKPQRLLALGVSADQVNSVLRELNVNVPSGRGNIGDREQSLRTLASAKTIEELSRLTIALPGNRWIPLREIAELKDTASEARSFSRLDGKPVVGFSVSRAKGHSDTVVAERVKAHLEVLRQQYPGTEIKEISSTVGYTLQSYNNAISALVEGALLTIVVVFLFLRNWRATFIAAVAMPLSILPTFAAMYWLDFTLNSISLLALTLVIGILVDDAIVEIENIERHVQMGRRPYIAALEASDAIGLAVVATTLTIVAIFAPVSFIGGAIGQYFRQFGLTVAIAVLISLAVARLLTPLMAAYLLQPHKAAHKETEPAGLNLFYLKLLNWTLHHRKTTFAFVAMIFAGSVYLLSLLPSGYMPQSDTDVSQVKVTLTPGTRLEETTRIADMITAQLLKRPGVKDVLATASDSVSDFSLLINLKPRDERGMSQKEFEASIRPVIAAIPDIQFTFTNDSGKEVSVALVGNDGEALIRAARALEAQMRTLPELASVVSSEPLPAPELHVKPRLDEAAHLGVSPASIGLVVRIATLGETDSNSAQFNLGDRQIPIRVLMESSARSDLDLLRQLKVSTAAGVPVPLSAVADITFGAAESRVERLDRKRLIEVEANLNNGATLGTALEAIAQLDAYKNLPDGVSQIEYGDAEYMEEMFNNFGVALLTGILMVAAVLVLLFKDFLQPVTILIALPLSIGGAALGLLLYGASLDLPSVIGILMLMGIVCKNSILLVDYAIECRHQGLNRHDALVKAGMTRARPIIMTTIAMVAGMVPAAIGIGGDAGFRAPMAIAVIGGLMTSTVLSLVFVPVMFTAMDDLKLWLGKRLGKLTSVTDDDRLQGEAMLSMQDHAALNSKAE</sequence>
<dbReference type="Gene3D" id="3.30.70.1320">
    <property type="entry name" value="Multidrug efflux transporter AcrB pore domain like"/>
    <property type="match status" value="1"/>
</dbReference>
<dbReference type="InterPro" id="IPR001036">
    <property type="entry name" value="Acrflvin-R"/>
</dbReference>
<keyword evidence="1" id="KW-0472">Membrane</keyword>
<dbReference type="PRINTS" id="PR00702">
    <property type="entry name" value="ACRIFLAVINRP"/>
</dbReference>
<dbReference type="Proteomes" id="UP000252893">
    <property type="component" value="Unassembled WGS sequence"/>
</dbReference>
<feature type="transmembrane region" description="Helical" evidence="1">
    <location>
        <begin position="524"/>
        <end position="545"/>
    </location>
</feature>
<evidence type="ECO:0000313" key="3">
    <source>
        <dbReference type="Proteomes" id="UP000252893"/>
    </source>
</evidence>
<dbReference type="SUPFAM" id="SSF82866">
    <property type="entry name" value="Multidrug efflux transporter AcrB transmembrane domain"/>
    <property type="match status" value="2"/>
</dbReference>
<feature type="transmembrane region" description="Helical" evidence="1">
    <location>
        <begin position="360"/>
        <end position="380"/>
    </location>
</feature>
<gene>
    <name evidence="2" type="ORF">DFR47_10744</name>
</gene>
<dbReference type="RefSeq" id="WP_113945468.1">
    <property type="nucleotide sequence ID" value="NZ_JBHEEG010000009.1"/>
</dbReference>